<sequence length="243" mass="26938">MSLDFMAPGSLPASGVVQRPAHSHASDHSRRVRQSDSSGASQRTTGTSTRGSPYPGNYHVAASNTPWTSVNNGSAHPSFSPTSSYSRRYSSSTASSYAHQDPADAEHLEPSDTDRDSPSARGSPGSPEPQRREPRLAYGEEERAFIMVCAVLRGMTWKEIEQAFRERFPAGAKRRHAEVGLWPTYPEQERTAGGLTCAYYRIREQWGITKVRGVPDEMKPEVKNVVRQVVRSMTQFPDLQAWV</sequence>
<name>A0A9P4HRB9_9PEZI</name>
<dbReference type="AlphaFoldDB" id="A0A9P4HRB9"/>
<protein>
    <submittedName>
        <fullName evidence="2">Uncharacterized protein</fullName>
    </submittedName>
</protein>
<evidence type="ECO:0000313" key="3">
    <source>
        <dbReference type="Proteomes" id="UP000799776"/>
    </source>
</evidence>
<accession>A0A9P4HRB9</accession>
<feature type="region of interest" description="Disordered" evidence="1">
    <location>
        <begin position="1"/>
        <end position="137"/>
    </location>
</feature>
<reference evidence="2" key="1">
    <citation type="journal article" date="2020" name="Stud. Mycol.">
        <title>101 Dothideomycetes genomes: a test case for predicting lifestyles and emergence of pathogens.</title>
        <authorList>
            <person name="Haridas S."/>
            <person name="Albert R."/>
            <person name="Binder M."/>
            <person name="Bloem J."/>
            <person name="Labutti K."/>
            <person name="Salamov A."/>
            <person name="Andreopoulos B."/>
            <person name="Baker S."/>
            <person name="Barry K."/>
            <person name="Bills G."/>
            <person name="Bluhm B."/>
            <person name="Cannon C."/>
            <person name="Castanera R."/>
            <person name="Culley D."/>
            <person name="Daum C."/>
            <person name="Ezra D."/>
            <person name="Gonzalez J."/>
            <person name="Henrissat B."/>
            <person name="Kuo A."/>
            <person name="Liang C."/>
            <person name="Lipzen A."/>
            <person name="Lutzoni F."/>
            <person name="Magnuson J."/>
            <person name="Mondo S."/>
            <person name="Nolan M."/>
            <person name="Ohm R."/>
            <person name="Pangilinan J."/>
            <person name="Park H.-J."/>
            <person name="Ramirez L."/>
            <person name="Alfaro M."/>
            <person name="Sun H."/>
            <person name="Tritt A."/>
            <person name="Yoshinaga Y."/>
            <person name="Zwiers L.-H."/>
            <person name="Turgeon B."/>
            <person name="Goodwin S."/>
            <person name="Spatafora J."/>
            <person name="Crous P."/>
            <person name="Grigoriev I."/>
        </authorList>
    </citation>
    <scope>NUCLEOTIDE SEQUENCE</scope>
    <source>
        <strain evidence="2">CBS 121410</strain>
    </source>
</reference>
<dbReference type="EMBL" id="ML978724">
    <property type="protein sequence ID" value="KAF2086530.1"/>
    <property type="molecule type" value="Genomic_DNA"/>
</dbReference>
<evidence type="ECO:0000313" key="2">
    <source>
        <dbReference type="EMBL" id="KAF2086530.1"/>
    </source>
</evidence>
<dbReference type="OrthoDB" id="3921745at2759"/>
<feature type="compositionally biased region" description="Basic and acidic residues" evidence="1">
    <location>
        <begin position="101"/>
        <end position="118"/>
    </location>
</feature>
<feature type="compositionally biased region" description="Polar residues" evidence="1">
    <location>
        <begin position="62"/>
        <end position="73"/>
    </location>
</feature>
<comment type="caution">
    <text evidence="2">The sequence shown here is derived from an EMBL/GenBank/DDBJ whole genome shotgun (WGS) entry which is preliminary data.</text>
</comment>
<feature type="compositionally biased region" description="Low complexity" evidence="1">
    <location>
        <begin position="74"/>
        <end position="99"/>
    </location>
</feature>
<feature type="compositionally biased region" description="Low complexity" evidence="1">
    <location>
        <begin position="37"/>
        <end position="52"/>
    </location>
</feature>
<organism evidence="2 3">
    <name type="scientific">Saccharata proteae CBS 121410</name>
    <dbReference type="NCBI Taxonomy" id="1314787"/>
    <lineage>
        <taxon>Eukaryota</taxon>
        <taxon>Fungi</taxon>
        <taxon>Dikarya</taxon>
        <taxon>Ascomycota</taxon>
        <taxon>Pezizomycotina</taxon>
        <taxon>Dothideomycetes</taxon>
        <taxon>Dothideomycetes incertae sedis</taxon>
        <taxon>Botryosphaeriales</taxon>
        <taxon>Saccharataceae</taxon>
        <taxon>Saccharata</taxon>
    </lineage>
</organism>
<proteinExistence type="predicted"/>
<dbReference type="Proteomes" id="UP000799776">
    <property type="component" value="Unassembled WGS sequence"/>
</dbReference>
<evidence type="ECO:0000256" key="1">
    <source>
        <dbReference type="SAM" id="MobiDB-lite"/>
    </source>
</evidence>
<gene>
    <name evidence="2" type="ORF">K490DRAFT_66723</name>
</gene>
<keyword evidence="3" id="KW-1185">Reference proteome</keyword>